<dbReference type="InterPro" id="IPR040344">
    <property type="entry name" value="At3g17950-like"/>
</dbReference>
<dbReference type="PANTHER" id="PTHR33544:SF14">
    <property type="entry name" value="PROTEIN, PUTATIVE-RELATED"/>
    <property type="match status" value="1"/>
</dbReference>
<evidence type="ECO:0000313" key="2">
    <source>
        <dbReference type="Proteomes" id="UP000306102"/>
    </source>
</evidence>
<gene>
    <name evidence="1" type="ORF">TEA_015821</name>
</gene>
<proteinExistence type="predicted"/>
<accession>A0A4S4D665</accession>
<dbReference type="EMBL" id="SDRB02012402">
    <property type="protein sequence ID" value="THF97880.1"/>
    <property type="molecule type" value="Genomic_DNA"/>
</dbReference>
<dbReference type="Proteomes" id="UP000306102">
    <property type="component" value="Unassembled WGS sequence"/>
</dbReference>
<protein>
    <submittedName>
        <fullName evidence="1">Uncharacterized protein</fullName>
    </submittedName>
</protein>
<evidence type="ECO:0000313" key="1">
    <source>
        <dbReference type="EMBL" id="THF97880.1"/>
    </source>
</evidence>
<keyword evidence="2" id="KW-1185">Reference proteome</keyword>
<dbReference type="AlphaFoldDB" id="A0A4S4D665"/>
<reference evidence="1 2" key="1">
    <citation type="journal article" date="2018" name="Proc. Natl. Acad. Sci. U.S.A.">
        <title>Draft genome sequence of Camellia sinensis var. sinensis provides insights into the evolution of the tea genome and tea quality.</title>
        <authorList>
            <person name="Wei C."/>
            <person name="Yang H."/>
            <person name="Wang S."/>
            <person name="Zhao J."/>
            <person name="Liu C."/>
            <person name="Gao L."/>
            <person name="Xia E."/>
            <person name="Lu Y."/>
            <person name="Tai Y."/>
            <person name="She G."/>
            <person name="Sun J."/>
            <person name="Cao H."/>
            <person name="Tong W."/>
            <person name="Gao Q."/>
            <person name="Li Y."/>
            <person name="Deng W."/>
            <person name="Jiang X."/>
            <person name="Wang W."/>
            <person name="Chen Q."/>
            <person name="Zhang S."/>
            <person name="Li H."/>
            <person name="Wu J."/>
            <person name="Wang P."/>
            <person name="Li P."/>
            <person name="Shi C."/>
            <person name="Zheng F."/>
            <person name="Jian J."/>
            <person name="Huang B."/>
            <person name="Shan D."/>
            <person name="Shi M."/>
            <person name="Fang C."/>
            <person name="Yue Y."/>
            <person name="Li F."/>
            <person name="Li D."/>
            <person name="Wei S."/>
            <person name="Han B."/>
            <person name="Jiang C."/>
            <person name="Yin Y."/>
            <person name="Xia T."/>
            <person name="Zhang Z."/>
            <person name="Bennetzen J.L."/>
            <person name="Zhao S."/>
            <person name="Wan X."/>
        </authorList>
    </citation>
    <scope>NUCLEOTIDE SEQUENCE [LARGE SCALE GENOMIC DNA]</scope>
    <source>
        <strain evidence="2">cv. Shuchazao</strain>
        <tissue evidence="1">Leaf</tissue>
    </source>
</reference>
<comment type="caution">
    <text evidence="1">The sequence shown here is derived from an EMBL/GenBank/DDBJ whole genome shotgun (WGS) entry which is preliminary data.</text>
</comment>
<organism evidence="1 2">
    <name type="scientific">Camellia sinensis var. sinensis</name>
    <name type="common">China tea</name>
    <dbReference type="NCBI Taxonomy" id="542762"/>
    <lineage>
        <taxon>Eukaryota</taxon>
        <taxon>Viridiplantae</taxon>
        <taxon>Streptophyta</taxon>
        <taxon>Embryophyta</taxon>
        <taxon>Tracheophyta</taxon>
        <taxon>Spermatophyta</taxon>
        <taxon>Magnoliopsida</taxon>
        <taxon>eudicotyledons</taxon>
        <taxon>Gunneridae</taxon>
        <taxon>Pentapetalae</taxon>
        <taxon>asterids</taxon>
        <taxon>Ericales</taxon>
        <taxon>Theaceae</taxon>
        <taxon>Camellia</taxon>
    </lineage>
</organism>
<dbReference type="PANTHER" id="PTHR33544">
    <property type="entry name" value="DUF4005 DOMAIN-CONTAINING PROTEIN-RELATED"/>
    <property type="match status" value="1"/>
</dbReference>
<name>A0A4S4D665_CAMSN</name>
<sequence>MVLEDHEMPNGWPLGLGNLNMRLRVTESLHPAATEPHPLHTPSSSCSSFSSSNLDTEINQSTASFFQDHSVSLGRLIGIRSRETGSVYFPNASRFEQRESLSERRSCLDVPGEHGEEMCQGVCVPLLVTILVKMSRSRSNSRR</sequence>